<feature type="non-terminal residue" evidence="5">
    <location>
        <position position="162"/>
    </location>
</feature>
<dbReference type="GeneID" id="106477017"/>
<dbReference type="Proteomes" id="UP000694941">
    <property type="component" value="Unplaced"/>
</dbReference>
<sequence>MDVLFQPYPAITFRTIGGILDFFVFLGPTPEDVVRQYMQVIGFPMFPPYWSLGYQLSRWGYNNLSEVTDVSQRTIDAGIPYDVQFFDIDYMEEKKDFTLDENNFENLPNFINDFQKNGRKVVIILDPAIPSNLSLKGKYPPLDDGLSEDIFIKLNGSILEGE</sequence>
<evidence type="ECO:0000259" key="3">
    <source>
        <dbReference type="Pfam" id="PF01055"/>
    </source>
</evidence>
<dbReference type="InterPro" id="IPR017853">
    <property type="entry name" value="GH"/>
</dbReference>
<dbReference type="CDD" id="cd14752">
    <property type="entry name" value="GH31_N"/>
    <property type="match status" value="1"/>
</dbReference>
<accession>A0ABM1RYJ0</accession>
<dbReference type="Pfam" id="PF01055">
    <property type="entry name" value="Glyco_hydro_31_2nd"/>
    <property type="match status" value="1"/>
</dbReference>
<comment type="similarity">
    <text evidence="1 2">Belongs to the glycosyl hydrolase 31 family.</text>
</comment>
<dbReference type="Gene3D" id="2.60.40.1760">
    <property type="entry name" value="glycosyl hydrolase (family 31)"/>
    <property type="match status" value="1"/>
</dbReference>
<dbReference type="PANTHER" id="PTHR22762">
    <property type="entry name" value="ALPHA-GLUCOSIDASE"/>
    <property type="match status" value="1"/>
</dbReference>
<keyword evidence="2" id="KW-0326">Glycosidase</keyword>
<protein>
    <submittedName>
        <fullName evidence="5">Lysosomal alpha-glucosidase-like</fullName>
    </submittedName>
</protein>
<evidence type="ECO:0000313" key="5">
    <source>
        <dbReference type="RefSeq" id="XP_022236445.1"/>
    </source>
</evidence>
<evidence type="ECO:0000256" key="1">
    <source>
        <dbReference type="ARBA" id="ARBA00007806"/>
    </source>
</evidence>
<dbReference type="SUPFAM" id="SSF51445">
    <property type="entry name" value="(Trans)glycosidases"/>
    <property type="match status" value="1"/>
</dbReference>
<dbReference type="InterPro" id="IPR000322">
    <property type="entry name" value="Glyco_hydro_31_TIM"/>
</dbReference>
<dbReference type="RefSeq" id="XP_022236445.1">
    <property type="nucleotide sequence ID" value="XM_022380737.1"/>
</dbReference>
<dbReference type="Gene3D" id="3.20.20.80">
    <property type="entry name" value="Glycosidases"/>
    <property type="match status" value="1"/>
</dbReference>
<name>A0ABM1RYJ0_LIMPO</name>
<evidence type="ECO:0000313" key="4">
    <source>
        <dbReference type="Proteomes" id="UP000694941"/>
    </source>
</evidence>
<dbReference type="PANTHER" id="PTHR22762:SF133">
    <property type="entry name" value="P-TYPE DOMAIN-CONTAINING PROTEIN"/>
    <property type="match status" value="1"/>
</dbReference>
<keyword evidence="4" id="KW-1185">Reference proteome</keyword>
<feature type="domain" description="Glycoside hydrolase family 31 TIM barrel" evidence="3">
    <location>
        <begin position="44"/>
        <end position="157"/>
    </location>
</feature>
<evidence type="ECO:0000256" key="2">
    <source>
        <dbReference type="RuleBase" id="RU361185"/>
    </source>
</evidence>
<proteinExistence type="inferred from homology"/>
<organism evidence="4 5">
    <name type="scientific">Limulus polyphemus</name>
    <name type="common">Atlantic horseshoe crab</name>
    <dbReference type="NCBI Taxonomy" id="6850"/>
    <lineage>
        <taxon>Eukaryota</taxon>
        <taxon>Metazoa</taxon>
        <taxon>Ecdysozoa</taxon>
        <taxon>Arthropoda</taxon>
        <taxon>Chelicerata</taxon>
        <taxon>Merostomata</taxon>
        <taxon>Xiphosura</taxon>
        <taxon>Limulidae</taxon>
        <taxon>Limulus</taxon>
    </lineage>
</organism>
<keyword evidence="2" id="KW-0378">Hydrolase</keyword>
<gene>
    <name evidence="5" type="primary">LOC106477017</name>
</gene>
<reference evidence="5" key="1">
    <citation type="submission" date="2025-08" db="UniProtKB">
        <authorList>
            <consortium name="RefSeq"/>
        </authorList>
    </citation>
    <scope>IDENTIFICATION</scope>
    <source>
        <tissue evidence="5">Muscle</tissue>
    </source>
</reference>